<gene>
    <name evidence="1" type="ORF">SAMN05421771_3439</name>
</gene>
<sequence>MPGSDYARIKSVGTVGIESPSTLAFVWDIDHSATLICVRYNWLGAL</sequence>
<evidence type="ECO:0000313" key="1">
    <source>
        <dbReference type="EMBL" id="SFS18356.1"/>
    </source>
</evidence>
<protein>
    <submittedName>
        <fullName evidence="1">Uncharacterized protein</fullName>
    </submittedName>
</protein>
<accession>A0A1I6MRP8</accession>
<organism evidence="1 2">
    <name type="scientific">Granulicella pectinivorans</name>
    <dbReference type="NCBI Taxonomy" id="474950"/>
    <lineage>
        <taxon>Bacteria</taxon>
        <taxon>Pseudomonadati</taxon>
        <taxon>Acidobacteriota</taxon>
        <taxon>Terriglobia</taxon>
        <taxon>Terriglobales</taxon>
        <taxon>Acidobacteriaceae</taxon>
        <taxon>Granulicella</taxon>
    </lineage>
</organism>
<dbReference type="Proteomes" id="UP000199024">
    <property type="component" value="Unassembled WGS sequence"/>
</dbReference>
<dbReference type="EMBL" id="FOZL01000001">
    <property type="protein sequence ID" value="SFS18356.1"/>
    <property type="molecule type" value="Genomic_DNA"/>
</dbReference>
<proteinExistence type="predicted"/>
<dbReference type="AlphaFoldDB" id="A0A1I6MRP8"/>
<evidence type="ECO:0000313" key="2">
    <source>
        <dbReference type="Proteomes" id="UP000199024"/>
    </source>
</evidence>
<name>A0A1I6MRP8_9BACT</name>
<reference evidence="1 2" key="1">
    <citation type="submission" date="2016-10" db="EMBL/GenBank/DDBJ databases">
        <authorList>
            <person name="de Groot N.N."/>
        </authorList>
    </citation>
    <scope>NUCLEOTIDE SEQUENCE [LARGE SCALE GENOMIC DNA]</scope>
    <source>
        <strain evidence="1 2">DSM 21001</strain>
    </source>
</reference>
<keyword evidence="2" id="KW-1185">Reference proteome</keyword>